<evidence type="ECO:0000256" key="1">
    <source>
        <dbReference type="ARBA" id="ARBA00008324"/>
    </source>
</evidence>
<evidence type="ECO:0000259" key="3">
    <source>
        <dbReference type="Pfam" id="PF03061"/>
    </source>
</evidence>
<comment type="similarity">
    <text evidence="1">Belongs to the thioesterase PaaI family.</text>
</comment>
<evidence type="ECO:0000256" key="2">
    <source>
        <dbReference type="ARBA" id="ARBA00022801"/>
    </source>
</evidence>
<dbReference type="NCBIfam" id="TIGR00369">
    <property type="entry name" value="unchar_dom_1"/>
    <property type="match status" value="1"/>
</dbReference>
<dbReference type="GO" id="GO:0047617">
    <property type="term" value="F:fatty acyl-CoA hydrolase activity"/>
    <property type="evidence" value="ECO:0007669"/>
    <property type="project" value="InterPro"/>
</dbReference>
<dbReference type="InterPro" id="IPR006683">
    <property type="entry name" value="Thioestr_dom"/>
</dbReference>
<dbReference type="InterPro" id="IPR039298">
    <property type="entry name" value="ACOT13"/>
</dbReference>
<dbReference type="SUPFAM" id="SSF54637">
    <property type="entry name" value="Thioesterase/thiol ester dehydrase-isomerase"/>
    <property type="match status" value="1"/>
</dbReference>
<feature type="domain" description="Thioesterase" evidence="3">
    <location>
        <begin position="79"/>
        <end position="158"/>
    </location>
</feature>
<gene>
    <name evidence="4" type="ORF">Egran_00543</name>
</gene>
<comment type="caution">
    <text evidence="4">The sequence shown here is derived from an EMBL/GenBank/DDBJ whole genome shotgun (WGS) entry which is preliminary data.</text>
</comment>
<dbReference type="AlphaFoldDB" id="A0A232M5P1"/>
<dbReference type="OrthoDB" id="2831072at2759"/>
<sequence length="177" mass="19318">MGQPGQVPPPSRQLTDFEARVYEYYSAMGCGLQSNIINSETWTVDFNRSQVLLESATEGPPARVTYRFTVTPDMTNRLGTLHGGCAATLIDTLSTCILEGVSKPGIFSLGGVTRNLKLTYLRPVPLSSEARLICEVVHVGRRLALLKAEIRKVDNGDLCVVGEHEKANTDPQTAQKI</sequence>
<keyword evidence="2" id="KW-0378">Hydrolase</keyword>
<dbReference type="Pfam" id="PF03061">
    <property type="entry name" value="4HBT"/>
    <property type="match status" value="1"/>
</dbReference>
<dbReference type="Proteomes" id="UP000243515">
    <property type="component" value="Unassembled WGS sequence"/>
</dbReference>
<protein>
    <recommendedName>
        <fullName evidence="3">Thioesterase domain-containing protein</fullName>
    </recommendedName>
</protein>
<dbReference type="EMBL" id="NPHW01002343">
    <property type="protein sequence ID" value="OXV11699.1"/>
    <property type="molecule type" value="Genomic_DNA"/>
</dbReference>
<dbReference type="CDD" id="cd03443">
    <property type="entry name" value="PaaI_thioesterase"/>
    <property type="match status" value="1"/>
</dbReference>
<dbReference type="PANTHER" id="PTHR21660:SF1">
    <property type="entry name" value="ACYL-COENZYME A THIOESTERASE 13"/>
    <property type="match status" value="1"/>
</dbReference>
<name>A0A232M5P1_9EURO</name>
<proteinExistence type="inferred from homology"/>
<dbReference type="InterPro" id="IPR003736">
    <property type="entry name" value="PAAI_dom"/>
</dbReference>
<evidence type="ECO:0000313" key="4">
    <source>
        <dbReference type="EMBL" id="OXV11699.1"/>
    </source>
</evidence>
<evidence type="ECO:0000313" key="5">
    <source>
        <dbReference type="Proteomes" id="UP000243515"/>
    </source>
</evidence>
<reference evidence="4 5" key="1">
    <citation type="journal article" date="2015" name="Environ. Microbiol.">
        <title>Metagenome sequence of Elaphomyces granulatus from sporocarp tissue reveals Ascomycota ectomycorrhizal fingerprints of genome expansion and a Proteobacteria-rich microbiome.</title>
        <authorList>
            <person name="Quandt C.A."/>
            <person name="Kohler A."/>
            <person name="Hesse C.N."/>
            <person name="Sharpton T.J."/>
            <person name="Martin F."/>
            <person name="Spatafora J.W."/>
        </authorList>
    </citation>
    <scope>NUCLEOTIDE SEQUENCE [LARGE SCALE GENOMIC DNA]</scope>
    <source>
        <strain evidence="4 5">OSC145934</strain>
    </source>
</reference>
<accession>A0A232M5P1</accession>
<dbReference type="PANTHER" id="PTHR21660">
    <property type="entry name" value="THIOESTERASE SUPERFAMILY MEMBER-RELATED"/>
    <property type="match status" value="1"/>
</dbReference>
<dbReference type="Gene3D" id="3.10.129.10">
    <property type="entry name" value="Hotdog Thioesterase"/>
    <property type="match status" value="1"/>
</dbReference>
<keyword evidence="5" id="KW-1185">Reference proteome</keyword>
<dbReference type="InterPro" id="IPR029069">
    <property type="entry name" value="HotDog_dom_sf"/>
</dbReference>
<organism evidence="4 5">
    <name type="scientific">Elaphomyces granulatus</name>
    <dbReference type="NCBI Taxonomy" id="519963"/>
    <lineage>
        <taxon>Eukaryota</taxon>
        <taxon>Fungi</taxon>
        <taxon>Dikarya</taxon>
        <taxon>Ascomycota</taxon>
        <taxon>Pezizomycotina</taxon>
        <taxon>Eurotiomycetes</taxon>
        <taxon>Eurotiomycetidae</taxon>
        <taxon>Eurotiales</taxon>
        <taxon>Elaphomycetaceae</taxon>
        <taxon>Elaphomyces</taxon>
    </lineage>
</organism>